<reference evidence="3" key="1">
    <citation type="submission" date="2020-05" db="EMBL/GenBank/DDBJ databases">
        <authorList>
            <person name="Chiriac C."/>
            <person name="Salcher M."/>
            <person name="Ghai R."/>
            <person name="Kavagutti S V."/>
        </authorList>
    </citation>
    <scope>NUCLEOTIDE SEQUENCE</scope>
</reference>
<evidence type="ECO:0000256" key="2">
    <source>
        <dbReference type="ARBA" id="ARBA00022695"/>
    </source>
</evidence>
<dbReference type="Pfam" id="PF01128">
    <property type="entry name" value="IspD"/>
    <property type="match status" value="1"/>
</dbReference>
<dbReference type="GO" id="GO:0070567">
    <property type="term" value="F:cytidylyltransferase activity"/>
    <property type="evidence" value="ECO:0007669"/>
    <property type="project" value="InterPro"/>
</dbReference>
<dbReference type="Gene3D" id="3.90.550.10">
    <property type="entry name" value="Spore Coat Polysaccharide Biosynthesis Protein SpsA, Chain A"/>
    <property type="match status" value="1"/>
</dbReference>
<accession>A0A6J6ATX1</accession>
<proteinExistence type="predicted"/>
<dbReference type="EMBL" id="CAEZSB010000006">
    <property type="protein sequence ID" value="CAB4529886.1"/>
    <property type="molecule type" value="Genomic_DNA"/>
</dbReference>
<keyword evidence="1" id="KW-0808">Transferase</keyword>
<dbReference type="InterPro" id="IPR029044">
    <property type="entry name" value="Nucleotide-diphossugar_trans"/>
</dbReference>
<dbReference type="AlphaFoldDB" id="A0A6J6ATX1"/>
<dbReference type="SUPFAM" id="SSF53448">
    <property type="entry name" value="Nucleotide-diphospho-sugar transferases"/>
    <property type="match status" value="1"/>
</dbReference>
<name>A0A6J6ATX1_9ZZZZ</name>
<gene>
    <name evidence="3" type="ORF">UFOPK1395_00121</name>
</gene>
<protein>
    <submittedName>
        <fullName evidence="3">Unannotated protein</fullName>
    </submittedName>
</protein>
<sequence length="206" mass="22356">MSTPSLKVVVAITSPIAFHELKNQSILQSCLDTASKFVALYGANSHLAVAGTKDDLLHVSDIDCEKIQCNPNNAHELAQSLSNARSSELIMIHDSQRPLTTAAQFDRVMGALTSSIDAVRPVSAFTETLKSIGADQHIEGTIDRNSMKRISTPELIRYNAVDIEGSSSTWFVPIKADAQIATVDADPESARINSEKEIKLMKHLLA</sequence>
<evidence type="ECO:0000313" key="3">
    <source>
        <dbReference type="EMBL" id="CAB4529886.1"/>
    </source>
</evidence>
<evidence type="ECO:0000256" key="1">
    <source>
        <dbReference type="ARBA" id="ARBA00022679"/>
    </source>
</evidence>
<keyword evidence="2" id="KW-0548">Nucleotidyltransferase</keyword>
<dbReference type="InterPro" id="IPR034683">
    <property type="entry name" value="IspD/TarI"/>
</dbReference>
<organism evidence="3">
    <name type="scientific">freshwater metagenome</name>
    <dbReference type="NCBI Taxonomy" id="449393"/>
    <lineage>
        <taxon>unclassified sequences</taxon>
        <taxon>metagenomes</taxon>
        <taxon>ecological metagenomes</taxon>
    </lineage>
</organism>